<dbReference type="InterPro" id="IPR027141">
    <property type="entry name" value="LSm4/Sm_D1/D3"/>
</dbReference>
<dbReference type="GO" id="GO:0006396">
    <property type="term" value="P:RNA processing"/>
    <property type="evidence" value="ECO:0007669"/>
    <property type="project" value="InterPro"/>
</dbReference>
<keyword evidence="1" id="KW-0687">Ribonucleoprotein</keyword>
<dbReference type="SUPFAM" id="SSF50182">
    <property type="entry name" value="Sm-like ribonucleoproteins"/>
    <property type="match status" value="1"/>
</dbReference>
<dbReference type="InterPro" id="IPR010920">
    <property type="entry name" value="LSM_dom_sf"/>
</dbReference>
<dbReference type="GO" id="GO:1990904">
    <property type="term" value="C:ribonucleoprotein complex"/>
    <property type="evidence" value="ECO:0007669"/>
    <property type="project" value="UniProtKB-KW"/>
</dbReference>
<gene>
    <name evidence="1" type="ORF">TVY486_1005010</name>
</gene>
<dbReference type="EMBL" id="HE573026">
    <property type="protein sequence ID" value="CCC51450.1"/>
    <property type="molecule type" value="Genomic_DNA"/>
</dbReference>
<reference evidence="1" key="1">
    <citation type="journal article" date="2012" name="Proc. Natl. Acad. Sci. U.S.A.">
        <title>Antigenic diversity is generated by distinct evolutionary mechanisms in African trypanosome species.</title>
        <authorList>
            <person name="Jackson A.P."/>
            <person name="Berry A."/>
            <person name="Aslett M."/>
            <person name="Allison H.C."/>
            <person name="Burton P."/>
            <person name="Vavrova-Anderson J."/>
            <person name="Brown R."/>
            <person name="Browne H."/>
            <person name="Corton N."/>
            <person name="Hauser H."/>
            <person name="Gamble J."/>
            <person name="Gilderthorp R."/>
            <person name="Marcello L."/>
            <person name="McQuillan J."/>
            <person name="Otto T.D."/>
            <person name="Quail M.A."/>
            <person name="Sanders M.J."/>
            <person name="van Tonder A."/>
            <person name="Ginger M.L."/>
            <person name="Field M.C."/>
            <person name="Barry J.D."/>
            <person name="Hertz-Fowler C."/>
            <person name="Berriman M."/>
        </authorList>
    </citation>
    <scope>NUCLEOTIDE SEQUENCE</scope>
    <source>
        <strain evidence="1">Y486</strain>
    </source>
</reference>
<organism evidence="1">
    <name type="scientific">Trypanosoma vivax (strain Y486)</name>
    <dbReference type="NCBI Taxonomy" id="1055687"/>
    <lineage>
        <taxon>Eukaryota</taxon>
        <taxon>Discoba</taxon>
        <taxon>Euglenozoa</taxon>
        <taxon>Kinetoplastea</taxon>
        <taxon>Metakinetoplastina</taxon>
        <taxon>Trypanosomatida</taxon>
        <taxon>Trypanosomatidae</taxon>
        <taxon>Trypanosoma</taxon>
        <taxon>Duttonella</taxon>
    </lineage>
</organism>
<dbReference type="Gene3D" id="2.30.30.100">
    <property type="match status" value="1"/>
</dbReference>
<sequence length="127" mass="14379">MTDVPVRAVCEATGFFVKVETVEGTVYLGRLDKVDVSCGDVELSEVRCQHRDSSLSVEGRVFIKGSCVRLLHLPSDMRNALFLDWKNPDVQKELRSSLKVRRGRVNNKGNTYGKRQKATQKKLKKLL</sequence>
<name>G0U6E6_TRYVY</name>
<dbReference type="VEuPathDB" id="TriTrypDB:TvY486_1005010"/>
<proteinExistence type="predicted"/>
<dbReference type="AlphaFoldDB" id="G0U6E6"/>
<accession>G0U6E6</accession>
<dbReference type="PANTHER" id="PTHR23338">
    <property type="entry name" value="SMALL NUCLEAR RIBONUCLEOPROTEIN SM"/>
    <property type="match status" value="1"/>
</dbReference>
<protein>
    <submittedName>
        <fullName evidence="1">Putative small nuclear ribonucleoprotein</fullName>
    </submittedName>
</protein>
<evidence type="ECO:0000313" key="1">
    <source>
        <dbReference type="EMBL" id="CCC51450.1"/>
    </source>
</evidence>